<gene>
    <name evidence="2" type="ORF">COW36_19365</name>
</gene>
<evidence type="ECO:0000313" key="3">
    <source>
        <dbReference type="Proteomes" id="UP000231019"/>
    </source>
</evidence>
<feature type="domain" description="HTH cro/C1-type" evidence="1">
    <location>
        <begin position="18"/>
        <end position="65"/>
    </location>
</feature>
<dbReference type="EMBL" id="PFFQ01000054">
    <property type="protein sequence ID" value="PIW15083.1"/>
    <property type="molecule type" value="Genomic_DNA"/>
</dbReference>
<dbReference type="SUPFAM" id="SSF47413">
    <property type="entry name" value="lambda repressor-like DNA-binding domains"/>
    <property type="match status" value="1"/>
</dbReference>
<proteinExistence type="predicted"/>
<dbReference type="Gene3D" id="1.25.40.10">
    <property type="entry name" value="Tetratricopeptide repeat domain"/>
    <property type="match status" value="1"/>
</dbReference>
<dbReference type="InterPro" id="IPR001387">
    <property type="entry name" value="Cro/C1-type_HTH"/>
</dbReference>
<reference evidence="2 3" key="1">
    <citation type="submission" date="2017-09" db="EMBL/GenBank/DDBJ databases">
        <title>Depth-based differentiation of microbial function through sediment-hosted aquifers and enrichment of novel symbionts in the deep terrestrial subsurface.</title>
        <authorList>
            <person name="Probst A.J."/>
            <person name="Ladd B."/>
            <person name="Jarett J.K."/>
            <person name="Geller-Mcgrath D.E."/>
            <person name="Sieber C.M."/>
            <person name="Emerson J.B."/>
            <person name="Anantharaman K."/>
            <person name="Thomas B.C."/>
            <person name="Malmstrom R."/>
            <person name="Stieglmeier M."/>
            <person name="Klingl A."/>
            <person name="Woyke T."/>
            <person name="Ryan C.M."/>
            <person name="Banfield J.F."/>
        </authorList>
    </citation>
    <scope>NUCLEOTIDE SEQUENCE [LARGE SCALE GENOMIC DNA]</scope>
    <source>
        <strain evidence="2">CG17_big_fil_post_rev_8_21_14_2_50_48_46</strain>
    </source>
</reference>
<organism evidence="2 3">
    <name type="scientific">bacterium (Candidatus Blackallbacteria) CG17_big_fil_post_rev_8_21_14_2_50_48_46</name>
    <dbReference type="NCBI Taxonomy" id="2014261"/>
    <lineage>
        <taxon>Bacteria</taxon>
        <taxon>Candidatus Blackallbacteria</taxon>
    </lineage>
</organism>
<dbReference type="Proteomes" id="UP000231019">
    <property type="component" value="Unassembled WGS sequence"/>
</dbReference>
<dbReference type="PROSITE" id="PS50943">
    <property type="entry name" value="HTH_CROC1"/>
    <property type="match status" value="1"/>
</dbReference>
<dbReference type="Pfam" id="PF01381">
    <property type="entry name" value="HTH_3"/>
    <property type="match status" value="1"/>
</dbReference>
<evidence type="ECO:0000313" key="2">
    <source>
        <dbReference type="EMBL" id="PIW15083.1"/>
    </source>
</evidence>
<protein>
    <recommendedName>
        <fullName evidence="1">HTH cro/C1-type domain-containing protein</fullName>
    </recommendedName>
</protein>
<dbReference type="InterPro" id="IPR011990">
    <property type="entry name" value="TPR-like_helical_dom_sf"/>
</dbReference>
<comment type="caution">
    <text evidence="2">The sequence shown here is derived from an EMBL/GenBank/DDBJ whole genome shotgun (WGS) entry which is preliminary data.</text>
</comment>
<evidence type="ECO:0000259" key="1">
    <source>
        <dbReference type="PROSITE" id="PS50943"/>
    </source>
</evidence>
<accession>A0A2M7G078</accession>
<sequence>MGRKRTKQIEATPLSQKLAELRTKRGFSLEELGAQVEVSATYIRMLESGERQPSRELVLKLAALFFSPYQTHQIDELLLLAGFSPIHQANLSLLKDLLELKAEAAESEQDNFQAFSTWVMALLKNNHLEEAQKALQMGFQRFQDHLQLKSLLALLELSRGNYLEAIEAQNQAIEAYLSLKPENIKLSDLKLNLGEMYFLRAVHQAEIPQEDRTEALGKACEILHEASSLAPEDVYILDEFARCSFNWAQCLDASASKPVWQQTISAFQSVIRAENKQDLGGIVLNEAALFLALALAKTDDFQAAFSTLDLVSIYQPESWLLHYIRAVCLCLNFQQKQAPKLLALASSALQKALLDTDPGNRTLSEAQADPDLSVLMAYDPELFQKIQEKSEEQTR</sequence>
<dbReference type="InterPro" id="IPR010982">
    <property type="entry name" value="Lambda_DNA-bd_dom_sf"/>
</dbReference>
<dbReference type="SMART" id="SM00530">
    <property type="entry name" value="HTH_XRE"/>
    <property type="match status" value="1"/>
</dbReference>
<dbReference type="CDD" id="cd00093">
    <property type="entry name" value="HTH_XRE"/>
    <property type="match status" value="1"/>
</dbReference>
<dbReference type="AlphaFoldDB" id="A0A2M7G078"/>
<dbReference type="SUPFAM" id="SSF48452">
    <property type="entry name" value="TPR-like"/>
    <property type="match status" value="1"/>
</dbReference>
<dbReference type="Gene3D" id="1.10.260.40">
    <property type="entry name" value="lambda repressor-like DNA-binding domains"/>
    <property type="match status" value="1"/>
</dbReference>
<name>A0A2M7G078_9BACT</name>
<dbReference type="GO" id="GO:0003677">
    <property type="term" value="F:DNA binding"/>
    <property type="evidence" value="ECO:0007669"/>
    <property type="project" value="InterPro"/>
</dbReference>